<gene>
    <name evidence="5" type="ORF">OE699_06135</name>
</gene>
<accession>A0ABT2ZXN2</accession>
<evidence type="ECO:0000313" key="5">
    <source>
        <dbReference type="EMBL" id="MCV2878428.1"/>
    </source>
</evidence>
<evidence type="ECO:0000256" key="2">
    <source>
        <dbReference type="ARBA" id="ARBA00023169"/>
    </source>
</evidence>
<feature type="domain" description="Bacterial sugar transferase" evidence="4">
    <location>
        <begin position="28"/>
        <end position="217"/>
    </location>
</feature>
<keyword evidence="3" id="KW-1133">Transmembrane helix</keyword>
<dbReference type="InterPro" id="IPR003362">
    <property type="entry name" value="Bact_transf"/>
</dbReference>
<sequence>MSDLFLSEISPPRVEATQRRGLYRNGGKRCFDLVFSLLLLALCAPLIVLCWGLARRDGGPGFFRQRRIGRNGRVFDCLKIRTMAPDAEAALRLLLTSDPALAQEWAHYQKLRRDPRVTRLGRLLRATSLDELPQLFNVLRGDMSLVGPRPFLPSQEADYRAAGGRNYYRLRPGITGPWQLEARGTSGFAARVRFDESYLAHQSLLHDFAMILRTALVPLRANGS</sequence>
<evidence type="ECO:0000256" key="1">
    <source>
        <dbReference type="ARBA" id="ARBA00006464"/>
    </source>
</evidence>
<organism evidence="5 6">
    <name type="scientific">Sedimentimonas flavescens</name>
    <dbReference type="NCBI Taxonomy" id="2851012"/>
    <lineage>
        <taxon>Bacteria</taxon>
        <taxon>Pseudomonadati</taxon>
        <taxon>Pseudomonadota</taxon>
        <taxon>Alphaproteobacteria</taxon>
        <taxon>Rhodobacterales</taxon>
        <taxon>Rhodobacter group</taxon>
        <taxon>Sedimentimonas</taxon>
    </lineage>
</organism>
<comment type="similarity">
    <text evidence="1">Belongs to the bacterial sugar transferase family.</text>
</comment>
<proteinExistence type="inferred from homology"/>
<dbReference type="Pfam" id="PF02397">
    <property type="entry name" value="Bac_transf"/>
    <property type="match status" value="1"/>
</dbReference>
<evidence type="ECO:0000256" key="3">
    <source>
        <dbReference type="SAM" id="Phobius"/>
    </source>
</evidence>
<dbReference type="PANTHER" id="PTHR30576">
    <property type="entry name" value="COLANIC BIOSYNTHESIS UDP-GLUCOSE LIPID CARRIER TRANSFERASE"/>
    <property type="match status" value="1"/>
</dbReference>
<evidence type="ECO:0000259" key="4">
    <source>
        <dbReference type="Pfam" id="PF02397"/>
    </source>
</evidence>
<comment type="caution">
    <text evidence="5">The sequence shown here is derived from an EMBL/GenBank/DDBJ whole genome shotgun (WGS) entry which is preliminary data.</text>
</comment>
<reference evidence="5 6" key="1">
    <citation type="submission" date="2022-10" db="EMBL/GenBank/DDBJ databases">
        <title>Sinirhodobacter sp. nov., isolated from ocean surface sediments.</title>
        <authorList>
            <person name="He W."/>
            <person name="Wang L."/>
            <person name="Zhang D.-F."/>
        </authorList>
    </citation>
    <scope>NUCLEOTIDE SEQUENCE [LARGE SCALE GENOMIC DNA]</scope>
    <source>
        <strain evidence="5 6">WL0115</strain>
    </source>
</reference>
<dbReference type="EMBL" id="JAOWKW010000004">
    <property type="protein sequence ID" value="MCV2878428.1"/>
    <property type="molecule type" value="Genomic_DNA"/>
</dbReference>
<keyword evidence="6" id="KW-1185">Reference proteome</keyword>
<keyword evidence="3" id="KW-0472">Membrane</keyword>
<keyword evidence="5" id="KW-0808">Transferase</keyword>
<keyword evidence="2" id="KW-0270">Exopolysaccharide synthesis</keyword>
<dbReference type="GO" id="GO:0016740">
    <property type="term" value="F:transferase activity"/>
    <property type="evidence" value="ECO:0007669"/>
    <property type="project" value="UniProtKB-KW"/>
</dbReference>
<keyword evidence="3" id="KW-0812">Transmembrane</keyword>
<feature type="transmembrane region" description="Helical" evidence="3">
    <location>
        <begin position="33"/>
        <end position="54"/>
    </location>
</feature>
<dbReference type="Proteomes" id="UP001526166">
    <property type="component" value="Unassembled WGS sequence"/>
</dbReference>
<protein>
    <submittedName>
        <fullName evidence="5">Sugar transferase</fullName>
    </submittedName>
</protein>
<dbReference type="PANTHER" id="PTHR30576:SF0">
    <property type="entry name" value="UNDECAPRENYL-PHOSPHATE N-ACETYLGALACTOSAMINYL 1-PHOSPHATE TRANSFERASE-RELATED"/>
    <property type="match status" value="1"/>
</dbReference>
<dbReference type="RefSeq" id="WP_263847422.1">
    <property type="nucleotide sequence ID" value="NZ_JAOWKW010000004.1"/>
</dbReference>
<evidence type="ECO:0000313" key="6">
    <source>
        <dbReference type="Proteomes" id="UP001526166"/>
    </source>
</evidence>
<name>A0ABT2ZXN2_9RHOB</name>